<dbReference type="RefSeq" id="WP_170056615.1">
    <property type="nucleotide sequence ID" value="NZ_JABBKX010000017.1"/>
</dbReference>
<reference evidence="3 4" key="1">
    <citation type="submission" date="2020-03" db="EMBL/GenBank/DDBJ databases">
        <authorList>
            <person name="Sun Q."/>
        </authorList>
    </citation>
    <scope>NUCLEOTIDE SEQUENCE [LARGE SCALE GENOMIC DNA]</scope>
    <source>
        <strain evidence="3 4">JC162</strain>
    </source>
</reference>
<dbReference type="InterPro" id="IPR043736">
    <property type="entry name" value="DUF5681"/>
</dbReference>
<proteinExistence type="predicted"/>
<gene>
    <name evidence="3" type="ORF">GWK16_24535</name>
</gene>
<evidence type="ECO:0000313" key="4">
    <source>
        <dbReference type="Proteomes" id="UP000548582"/>
    </source>
</evidence>
<accession>A0A848ELL4</accession>
<evidence type="ECO:0000313" key="3">
    <source>
        <dbReference type="EMBL" id="NMJ44435.1"/>
    </source>
</evidence>
<sequence length="165" mass="18957">MSKAPTTPAEDEAVGYGRPPRHTRFKPGQSGNPRGRPKQSGTVKVDMEALLYAPVAVTRDCGPQMMSRLEVTYRRILAKALRGDTRSIAHMLKAFEKHDIIELPKVQQGGVVNLPDDLPPRLAGTLLENYGRPPWTKRQIARFRPEYERTRDEREREYDMRWFGR</sequence>
<dbReference type="AlphaFoldDB" id="A0A848ELL4"/>
<protein>
    <recommendedName>
        <fullName evidence="2">DUF5681 domain-containing protein</fullName>
    </recommendedName>
</protein>
<keyword evidence="4" id="KW-1185">Reference proteome</keyword>
<dbReference type="Pfam" id="PF18932">
    <property type="entry name" value="DUF5681"/>
    <property type="match status" value="1"/>
</dbReference>
<feature type="domain" description="DUF5681" evidence="2">
    <location>
        <begin position="21"/>
        <end position="98"/>
    </location>
</feature>
<evidence type="ECO:0000259" key="2">
    <source>
        <dbReference type="Pfam" id="PF18932"/>
    </source>
</evidence>
<name>A0A848ELL4_9PROT</name>
<feature type="region of interest" description="Disordered" evidence="1">
    <location>
        <begin position="1"/>
        <end position="43"/>
    </location>
</feature>
<dbReference type="EMBL" id="JABBKX010000017">
    <property type="protein sequence ID" value="NMJ44435.1"/>
    <property type="molecule type" value="Genomic_DNA"/>
</dbReference>
<organism evidence="3 4">
    <name type="scientific">Neoroseomonas marina</name>
    <dbReference type="NCBI Taxonomy" id="1232220"/>
    <lineage>
        <taxon>Bacteria</taxon>
        <taxon>Pseudomonadati</taxon>
        <taxon>Pseudomonadota</taxon>
        <taxon>Alphaproteobacteria</taxon>
        <taxon>Acetobacterales</taxon>
        <taxon>Acetobacteraceae</taxon>
        <taxon>Neoroseomonas</taxon>
    </lineage>
</organism>
<dbReference type="Proteomes" id="UP000548582">
    <property type="component" value="Unassembled WGS sequence"/>
</dbReference>
<comment type="caution">
    <text evidence="3">The sequence shown here is derived from an EMBL/GenBank/DDBJ whole genome shotgun (WGS) entry which is preliminary data.</text>
</comment>
<evidence type="ECO:0000256" key="1">
    <source>
        <dbReference type="SAM" id="MobiDB-lite"/>
    </source>
</evidence>